<protein>
    <submittedName>
        <fullName evidence="2">Uncharacterized protein</fullName>
    </submittedName>
</protein>
<dbReference type="KEGG" id="bic:LMTR13_10830"/>
<sequence>MRSLGISAVVVAAFLATLSIIFIGLAYSDGWSGGAACSVAESLCRRPSLLAIPVTVAMAWGLMALADE</sequence>
<evidence type="ECO:0000313" key="3">
    <source>
        <dbReference type="Proteomes" id="UP000092839"/>
    </source>
</evidence>
<keyword evidence="1" id="KW-0812">Transmembrane</keyword>
<dbReference type="EMBL" id="CP016428">
    <property type="protein sequence ID" value="ANW00586.1"/>
    <property type="molecule type" value="Genomic_DNA"/>
</dbReference>
<dbReference type="AlphaFoldDB" id="A0A1B1UD34"/>
<organism evidence="2 3">
    <name type="scientific">Bradyrhizobium icense</name>
    <dbReference type="NCBI Taxonomy" id="1274631"/>
    <lineage>
        <taxon>Bacteria</taxon>
        <taxon>Pseudomonadati</taxon>
        <taxon>Pseudomonadota</taxon>
        <taxon>Alphaproteobacteria</taxon>
        <taxon>Hyphomicrobiales</taxon>
        <taxon>Nitrobacteraceae</taxon>
        <taxon>Bradyrhizobium</taxon>
    </lineage>
</organism>
<reference evidence="2 3" key="1">
    <citation type="submission" date="2016-07" db="EMBL/GenBank/DDBJ databases">
        <title>Complete genome sequence of Bradyrhizobium icense LMTR 13T, a potential inoculant strain isolated from lima bean (Phaseolus lunatus) in Peru.</title>
        <authorList>
            <person name="Ormeno-Orrillo E."/>
            <person name="Duran D."/>
            <person name="Rogel M.A."/>
            <person name="Rey L."/>
            <person name="Imperial J."/>
            <person name="Ruiz-Argueso T."/>
            <person name="Martinez-Romero E."/>
        </authorList>
    </citation>
    <scope>NUCLEOTIDE SEQUENCE [LARGE SCALE GENOMIC DNA]</scope>
    <source>
        <strain evidence="2 3">LMTR 13</strain>
    </source>
</reference>
<feature type="transmembrane region" description="Helical" evidence="1">
    <location>
        <begin position="48"/>
        <end position="66"/>
    </location>
</feature>
<feature type="transmembrane region" description="Helical" evidence="1">
    <location>
        <begin position="6"/>
        <end position="27"/>
    </location>
</feature>
<accession>A0A1B1UD34</accession>
<dbReference type="Proteomes" id="UP000092839">
    <property type="component" value="Chromosome"/>
</dbReference>
<gene>
    <name evidence="2" type="ORF">LMTR13_10830</name>
</gene>
<keyword evidence="1" id="KW-0472">Membrane</keyword>
<keyword evidence="3" id="KW-1185">Reference proteome</keyword>
<evidence type="ECO:0000256" key="1">
    <source>
        <dbReference type="SAM" id="Phobius"/>
    </source>
</evidence>
<keyword evidence="1" id="KW-1133">Transmembrane helix</keyword>
<proteinExistence type="predicted"/>
<name>A0A1B1UD34_9BRAD</name>
<evidence type="ECO:0000313" key="2">
    <source>
        <dbReference type="EMBL" id="ANW00586.1"/>
    </source>
</evidence>